<organism evidence="9 10">
    <name type="scientific">Parageobacillus caldoxylosilyticus NBRC 107762</name>
    <dbReference type="NCBI Taxonomy" id="1220594"/>
    <lineage>
        <taxon>Bacteria</taxon>
        <taxon>Bacillati</taxon>
        <taxon>Bacillota</taxon>
        <taxon>Bacilli</taxon>
        <taxon>Bacillales</taxon>
        <taxon>Anoxybacillaceae</taxon>
        <taxon>Saccharococcus</taxon>
    </lineage>
</organism>
<evidence type="ECO:0000313" key="9">
    <source>
        <dbReference type="EMBL" id="GAJ39969.1"/>
    </source>
</evidence>
<sequence>MENYHLNYSINTQPVPQKKKIRRNILFSQKIAPYIFVSPFIISFLVFFLYPSISTIIMSFQEVLPGETRFIGLQNYKKLLNPHFYAALRNTTIYTIWTLIILIPLPLVLAVILNSKVIPGRNFFRSAYFIPALTSTIVVGVIFRLIFGELESSPANMLMKALGLHAQQWTMHWGTGMFLMVFLASWKWLGVNILYFLSGLQNIPKELYESAEMDGAGVFTKFFRITLPLLKPVTIYVLTISIFGGFRMYEESFVFWQNQSPGDIGLTLVGYIYQEGFMNNDMGFGSAIGIVLLAIVLVINLIQLKFTGAFKKEG</sequence>
<dbReference type="GO" id="GO:0055085">
    <property type="term" value="P:transmembrane transport"/>
    <property type="evidence" value="ECO:0007669"/>
    <property type="project" value="InterPro"/>
</dbReference>
<feature type="transmembrane region" description="Helical" evidence="7">
    <location>
        <begin position="177"/>
        <end position="197"/>
    </location>
</feature>
<dbReference type="InterPro" id="IPR035906">
    <property type="entry name" value="MetI-like_sf"/>
</dbReference>
<evidence type="ECO:0000256" key="3">
    <source>
        <dbReference type="ARBA" id="ARBA00022475"/>
    </source>
</evidence>
<name>A0A023DFA2_9BACL</name>
<protein>
    <submittedName>
        <fullName evidence="9">L-arabinose ABC transporter permease protein</fullName>
    </submittedName>
</protein>
<dbReference type="EMBL" id="BAWO01000030">
    <property type="protein sequence ID" value="GAJ39969.1"/>
    <property type="molecule type" value="Genomic_DNA"/>
</dbReference>
<keyword evidence="3" id="KW-1003">Cell membrane</keyword>
<feature type="transmembrane region" description="Helical" evidence="7">
    <location>
        <begin position="94"/>
        <end position="115"/>
    </location>
</feature>
<dbReference type="PROSITE" id="PS50928">
    <property type="entry name" value="ABC_TM1"/>
    <property type="match status" value="1"/>
</dbReference>
<evidence type="ECO:0000256" key="5">
    <source>
        <dbReference type="ARBA" id="ARBA00022989"/>
    </source>
</evidence>
<proteinExistence type="inferred from homology"/>
<evidence type="ECO:0000313" key="10">
    <source>
        <dbReference type="Proteomes" id="UP000023561"/>
    </source>
</evidence>
<feature type="transmembrane region" description="Helical" evidence="7">
    <location>
        <begin position="127"/>
        <end position="147"/>
    </location>
</feature>
<feature type="transmembrane region" description="Helical" evidence="7">
    <location>
        <begin position="282"/>
        <end position="302"/>
    </location>
</feature>
<dbReference type="AlphaFoldDB" id="A0A023DFA2"/>
<comment type="caution">
    <text evidence="9">The sequence shown here is derived from an EMBL/GenBank/DDBJ whole genome shotgun (WGS) entry which is preliminary data.</text>
</comment>
<dbReference type="Proteomes" id="UP000023561">
    <property type="component" value="Unassembled WGS sequence"/>
</dbReference>
<dbReference type="PANTHER" id="PTHR43227">
    <property type="entry name" value="BLL4140 PROTEIN"/>
    <property type="match status" value="1"/>
</dbReference>
<dbReference type="Pfam" id="PF00528">
    <property type="entry name" value="BPD_transp_1"/>
    <property type="match status" value="1"/>
</dbReference>
<feature type="transmembrane region" description="Helical" evidence="7">
    <location>
        <begin position="229"/>
        <end position="249"/>
    </location>
</feature>
<comment type="similarity">
    <text evidence="7">Belongs to the binding-protein-dependent transport system permease family.</text>
</comment>
<dbReference type="PANTHER" id="PTHR43227:SF7">
    <property type="entry name" value="ARABINOOLIGOSACCHARIDES TRANSPORT SYSTEM PERMEASE PROTEIN ARAP"/>
    <property type="match status" value="1"/>
</dbReference>
<evidence type="ECO:0000256" key="4">
    <source>
        <dbReference type="ARBA" id="ARBA00022692"/>
    </source>
</evidence>
<dbReference type="CDD" id="cd06261">
    <property type="entry name" value="TM_PBP2"/>
    <property type="match status" value="1"/>
</dbReference>
<dbReference type="InterPro" id="IPR000515">
    <property type="entry name" value="MetI-like"/>
</dbReference>
<evidence type="ECO:0000256" key="1">
    <source>
        <dbReference type="ARBA" id="ARBA00004651"/>
    </source>
</evidence>
<dbReference type="GO" id="GO:0005886">
    <property type="term" value="C:plasma membrane"/>
    <property type="evidence" value="ECO:0007669"/>
    <property type="project" value="UniProtKB-SubCell"/>
</dbReference>
<accession>A0A023DFA2</accession>
<keyword evidence="6 7" id="KW-0472">Membrane</keyword>
<evidence type="ECO:0000256" key="7">
    <source>
        <dbReference type="RuleBase" id="RU363032"/>
    </source>
</evidence>
<dbReference type="Gene3D" id="1.10.3720.10">
    <property type="entry name" value="MetI-like"/>
    <property type="match status" value="1"/>
</dbReference>
<evidence type="ECO:0000256" key="6">
    <source>
        <dbReference type="ARBA" id="ARBA00023136"/>
    </source>
</evidence>
<reference evidence="9 10" key="1">
    <citation type="submission" date="2014-04" db="EMBL/GenBank/DDBJ databases">
        <title>Whole genome shotgun sequence of Geobacillus caldoxylosilyticus NBRC 107762.</title>
        <authorList>
            <person name="Hosoyama A."/>
            <person name="Hosoyama Y."/>
            <person name="Katano-Makiyama Y."/>
            <person name="Tsuchikane K."/>
            <person name="Ohji S."/>
            <person name="Ichikawa N."/>
            <person name="Yamazoe A."/>
            <person name="Fujita N."/>
        </authorList>
    </citation>
    <scope>NUCLEOTIDE SEQUENCE [LARGE SCALE GENOMIC DNA]</scope>
    <source>
        <strain evidence="9 10">NBRC 107762</strain>
    </source>
</reference>
<comment type="subcellular location">
    <subcellularLocation>
        <location evidence="1 7">Cell membrane</location>
        <topology evidence="1 7">Multi-pass membrane protein</topology>
    </subcellularLocation>
</comment>
<dbReference type="OrthoDB" id="9785347at2"/>
<dbReference type="SUPFAM" id="SSF161098">
    <property type="entry name" value="MetI-like"/>
    <property type="match status" value="1"/>
</dbReference>
<keyword evidence="5 7" id="KW-1133">Transmembrane helix</keyword>
<evidence type="ECO:0000259" key="8">
    <source>
        <dbReference type="PROSITE" id="PS50928"/>
    </source>
</evidence>
<evidence type="ECO:0000256" key="2">
    <source>
        <dbReference type="ARBA" id="ARBA00022448"/>
    </source>
</evidence>
<dbReference type="RefSeq" id="WP_017434292.1">
    <property type="nucleotide sequence ID" value="NZ_BAWO01000030.1"/>
</dbReference>
<gene>
    <name evidence="9" type="primary">araP</name>
    <name evidence="9" type="ORF">GCA01S_030_00500</name>
</gene>
<dbReference type="InterPro" id="IPR050809">
    <property type="entry name" value="UgpAE/MalFG_permease"/>
</dbReference>
<keyword evidence="2 7" id="KW-0813">Transport</keyword>
<feature type="transmembrane region" description="Helical" evidence="7">
    <location>
        <begin position="31"/>
        <end position="50"/>
    </location>
</feature>
<keyword evidence="4 7" id="KW-0812">Transmembrane</keyword>
<feature type="domain" description="ABC transmembrane type-1" evidence="8">
    <location>
        <begin position="88"/>
        <end position="303"/>
    </location>
</feature>
<keyword evidence="10" id="KW-1185">Reference proteome</keyword>